<evidence type="ECO:0000256" key="4">
    <source>
        <dbReference type="PROSITE-ProRule" id="PRU00433"/>
    </source>
</evidence>
<feature type="signal peptide" evidence="5">
    <location>
        <begin position="1"/>
        <end position="25"/>
    </location>
</feature>
<dbReference type="EMBL" id="CYSR01000021">
    <property type="protein sequence ID" value="CUH99661.1"/>
    <property type="molecule type" value="Genomic_DNA"/>
</dbReference>
<evidence type="ECO:0000256" key="2">
    <source>
        <dbReference type="ARBA" id="ARBA00022723"/>
    </source>
</evidence>
<name>A0A0P1H921_9RHOB</name>
<feature type="chain" id="PRO_5006064184" evidence="5">
    <location>
        <begin position="26"/>
        <end position="152"/>
    </location>
</feature>
<keyword evidence="5" id="KW-0732">Signal</keyword>
<proteinExistence type="predicted"/>
<evidence type="ECO:0000256" key="3">
    <source>
        <dbReference type="ARBA" id="ARBA00023004"/>
    </source>
</evidence>
<dbReference type="InterPro" id="IPR036909">
    <property type="entry name" value="Cyt_c-like_dom_sf"/>
</dbReference>
<evidence type="ECO:0000259" key="6">
    <source>
        <dbReference type="PROSITE" id="PS51007"/>
    </source>
</evidence>
<dbReference type="STRING" id="1396826.PHA8399_01783"/>
<keyword evidence="2 4" id="KW-0479">Metal-binding</keyword>
<evidence type="ECO:0000313" key="7">
    <source>
        <dbReference type="EMBL" id="CUH99661.1"/>
    </source>
</evidence>
<dbReference type="Proteomes" id="UP000051326">
    <property type="component" value="Unassembled WGS sequence"/>
</dbReference>
<dbReference type="Pfam" id="PF00034">
    <property type="entry name" value="Cytochrom_C"/>
    <property type="match status" value="1"/>
</dbReference>
<dbReference type="Gene3D" id="1.10.760.10">
    <property type="entry name" value="Cytochrome c-like domain"/>
    <property type="match status" value="1"/>
</dbReference>
<keyword evidence="3 4" id="KW-0408">Iron</keyword>
<dbReference type="GO" id="GO:0020037">
    <property type="term" value="F:heme binding"/>
    <property type="evidence" value="ECO:0007669"/>
    <property type="project" value="InterPro"/>
</dbReference>
<dbReference type="SUPFAM" id="SSF46626">
    <property type="entry name" value="Cytochrome c"/>
    <property type="match status" value="1"/>
</dbReference>
<evidence type="ECO:0000313" key="8">
    <source>
        <dbReference type="Proteomes" id="UP000051326"/>
    </source>
</evidence>
<accession>A0A0P1H921</accession>
<reference evidence="7 8" key="1">
    <citation type="submission" date="2015-09" db="EMBL/GenBank/DDBJ databases">
        <authorList>
            <consortium name="Swine Surveillance"/>
        </authorList>
    </citation>
    <scope>NUCLEOTIDE SEQUENCE [LARGE SCALE GENOMIC DNA]</scope>
    <source>
        <strain evidence="7 8">CECT 8399</strain>
    </source>
</reference>
<protein>
    <submittedName>
        <fullName evidence="7">Cytochrome c, mono-and diheme variants</fullName>
    </submittedName>
</protein>
<evidence type="ECO:0000256" key="1">
    <source>
        <dbReference type="ARBA" id="ARBA00022617"/>
    </source>
</evidence>
<organism evidence="7 8">
    <name type="scientific">Leisingera aquaemixtae</name>
    <dbReference type="NCBI Taxonomy" id="1396826"/>
    <lineage>
        <taxon>Bacteria</taxon>
        <taxon>Pseudomonadati</taxon>
        <taxon>Pseudomonadota</taxon>
        <taxon>Alphaproteobacteria</taxon>
        <taxon>Rhodobacterales</taxon>
        <taxon>Roseobacteraceae</taxon>
        <taxon>Leisingera</taxon>
    </lineage>
</organism>
<dbReference type="PROSITE" id="PS51007">
    <property type="entry name" value="CYTC"/>
    <property type="match status" value="1"/>
</dbReference>
<evidence type="ECO:0000256" key="5">
    <source>
        <dbReference type="SAM" id="SignalP"/>
    </source>
</evidence>
<sequence>MTIAKKIGRKLPTAVYACVSLIAFAGQGSAFDEAAQVALGHTEYMAQCASCHGPNGKGDGPVAQVLVNKPPDLTAISARYSGQFPADDIQAIIDGRNMVNPHGDRGMPVWGNRYFALGMEKSKSVPHDVDAQALAFGRVAALVKFLQSIQAE</sequence>
<dbReference type="GO" id="GO:0009055">
    <property type="term" value="F:electron transfer activity"/>
    <property type="evidence" value="ECO:0007669"/>
    <property type="project" value="InterPro"/>
</dbReference>
<dbReference type="InterPro" id="IPR009056">
    <property type="entry name" value="Cyt_c-like_dom"/>
</dbReference>
<dbReference type="AlphaFoldDB" id="A0A0P1H921"/>
<keyword evidence="1 4" id="KW-0349">Heme</keyword>
<dbReference type="RefSeq" id="WP_058285797.1">
    <property type="nucleotide sequence ID" value="NZ_CYSR01000021.1"/>
</dbReference>
<feature type="domain" description="Cytochrome c" evidence="6">
    <location>
        <begin position="35"/>
        <end position="150"/>
    </location>
</feature>
<gene>
    <name evidence="7" type="ORF">PHA8399_01783</name>
</gene>
<dbReference type="GO" id="GO:0046872">
    <property type="term" value="F:metal ion binding"/>
    <property type="evidence" value="ECO:0007669"/>
    <property type="project" value="UniProtKB-KW"/>
</dbReference>